<comment type="caution">
    <text evidence="2">The sequence shown here is derived from an EMBL/GenBank/DDBJ whole genome shotgun (WGS) entry which is preliminary data.</text>
</comment>
<organism evidence="2 3">
    <name type="scientific">Streptomyces thermocarboxydovorans</name>
    <dbReference type="NCBI Taxonomy" id="59298"/>
    <lineage>
        <taxon>Bacteria</taxon>
        <taxon>Bacillati</taxon>
        <taxon>Actinomycetota</taxon>
        <taxon>Actinomycetes</taxon>
        <taxon>Kitasatosporales</taxon>
        <taxon>Streptomycetaceae</taxon>
        <taxon>Streptomyces</taxon>
    </lineage>
</organism>
<reference evidence="2 3" key="1">
    <citation type="journal article" date="2019" name="Int. J. Syst. Evol. Microbiol.">
        <title>The Global Catalogue of Microorganisms (GCM) 10K type strain sequencing project: providing services to taxonomists for standard genome sequencing and annotation.</title>
        <authorList>
            <consortium name="The Broad Institute Genomics Platform"/>
            <consortium name="The Broad Institute Genome Sequencing Center for Infectious Disease"/>
            <person name="Wu L."/>
            <person name="Ma J."/>
        </authorList>
    </citation>
    <scope>NUCLEOTIDE SEQUENCE [LARGE SCALE GENOMIC DNA]</scope>
    <source>
        <strain evidence="2 3">JCM 10367</strain>
    </source>
</reference>
<gene>
    <name evidence="2" type="ORF">GCM10009535_11820</name>
</gene>
<sequence length="54" mass="5950">MPEARERPPRRDDTAADIQSLVRLGREEPPPVPAPSPQPFLEPAGWPPPDDEPA</sequence>
<keyword evidence="3" id="KW-1185">Reference proteome</keyword>
<protein>
    <submittedName>
        <fullName evidence="2">Uncharacterized protein</fullName>
    </submittedName>
</protein>
<evidence type="ECO:0000256" key="1">
    <source>
        <dbReference type="SAM" id="MobiDB-lite"/>
    </source>
</evidence>
<evidence type="ECO:0000313" key="2">
    <source>
        <dbReference type="EMBL" id="GAA0637150.1"/>
    </source>
</evidence>
<proteinExistence type="predicted"/>
<dbReference type="Proteomes" id="UP001500724">
    <property type="component" value="Unassembled WGS sequence"/>
</dbReference>
<accession>A0ABN1HBS0</accession>
<name>A0ABN1HBS0_9ACTN</name>
<evidence type="ECO:0000313" key="3">
    <source>
        <dbReference type="Proteomes" id="UP001500724"/>
    </source>
</evidence>
<feature type="region of interest" description="Disordered" evidence="1">
    <location>
        <begin position="25"/>
        <end position="54"/>
    </location>
</feature>
<dbReference type="EMBL" id="BAAAGU010000009">
    <property type="protein sequence ID" value="GAA0637150.1"/>
    <property type="molecule type" value="Genomic_DNA"/>
</dbReference>
<feature type="compositionally biased region" description="Pro residues" evidence="1">
    <location>
        <begin position="30"/>
        <end position="48"/>
    </location>
</feature>
<dbReference type="RefSeq" id="WP_343998285.1">
    <property type="nucleotide sequence ID" value="NZ_BAAAGU010000009.1"/>
</dbReference>